<gene>
    <name evidence="5" type="ORF">IAD25_00380</name>
</gene>
<evidence type="ECO:0000313" key="6">
    <source>
        <dbReference type="Proteomes" id="UP000824130"/>
    </source>
</evidence>
<evidence type="ECO:0000256" key="2">
    <source>
        <dbReference type="ARBA" id="ARBA00022741"/>
    </source>
</evidence>
<proteinExistence type="predicted"/>
<keyword evidence="3 5" id="KW-0067">ATP-binding</keyword>
<dbReference type="InterPro" id="IPR017871">
    <property type="entry name" value="ABC_transporter-like_CS"/>
</dbReference>
<evidence type="ECO:0000313" key="5">
    <source>
        <dbReference type="EMBL" id="HIU95152.1"/>
    </source>
</evidence>
<dbReference type="PANTHER" id="PTHR42781">
    <property type="entry name" value="SPERMIDINE/PUTRESCINE IMPORT ATP-BINDING PROTEIN POTA"/>
    <property type="match status" value="1"/>
</dbReference>
<evidence type="ECO:0000259" key="4">
    <source>
        <dbReference type="PROSITE" id="PS50893"/>
    </source>
</evidence>
<dbReference type="GO" id="GO:0005524">
    <property type="term" value="F:ATP binding"/>
    <property type="evidence" value="ECO:0007669"/>
    <property type="project" value="UniProtKB-KW"/>
</dbReference>
<dbReference type="SUPFAM" id="SSF52540">
    <property type="entry name" value="P-loop containing nucleoside triphosphate hydrolases"/>
    <property type="match status" value="1"/>
</dbReference>
<dbReference type="SMART" id="SM00382">
    <property type="entry name" value="AAA"/>
    <property type="match status" value="1"/>
</dbReference>
<dbReference type="Proteomes" id="UP000824130">
    <property type="component" value="Unassembled WGS sequence"/>
</dbReference>
<evidence type="ECO:0000256" key="3">
    <source>
        <dbReference type="ARBA" id="ARBA00022840"/>
    </source>
</evidence>
<keyword evidence="2" id="KW-0547">Nucleotide-binding</keyword>
<evidence type="ECO:0000256" key="1">
    <source>
        <dbReference type="ARBA" id="ARBA00022448"/>
    </source>
</evidence>
<feature type="domain" description="ABC transporter" evidence="4">
    <location>
        <begin position="6"/>
        <end position="229"/>
    </location>
</feature>
<dbReference type="Gene3D" id="3.40.50.300">
    <property type="entry name" value="P-loop containing nucleotide triphosphate hydrolases"/>
    <property type="match status" value="1"/>
</dbReference>
<dbReference type="PANTHER" id="PTHR42781:SF4">
    <property type="entry name" value="SPERMIDINE_PUTRESCINE IMPORT ATP-BINDING PROTEIN POTA"/>
    <property type="match status" value="1"/>
</dbReference>
<dbReference type="GO" id="GO:0016887">
    <property type="term" value="F:ATP hydrolysis activity"/>
    <property type="evidence" value="ECO:0007669"/>
    <property type="project" value="InterPro"/>
</dbReference>
<reference evidence="5" key="2">
    <citation type="journal article" date="2021" name="PeerJ">
        <title>Extensive microbial diversity within the chicken gut microbiome revealed by metagenomics and culture.</title>
        <authorList>
            <person name="Gilroy R."/>
            <person name="Ravi A."/>
            <person name="Getino M."/>
            <person name="Pursley I."/>
            <person name="Horton D.L."/>
            <person name="Alikhan N.F."/>
            <person name="Baker D."/>
            <person name="Gharbi K."/>
            <person name="Hall N."/>
            <person name="Watson M."/>
            <person name="Adriaenssens E.M."/>
            <person name="Foster-Nyarko E."/>
            <person name="Jarju S."/>
            <person name="Secka A."/>
            <person name="Antonio M."/>
            <person name="Oren A."/>
            <person name="Chaudhuri R.R."/>
            <person name="La Ragione R."/>
            <person name="Hildebrand F."/>
            <person name="Pallen M.J."/>
        </authorList>
    </citation>
    <scope>NUCLEOTIDE SEQUENCE</scope>
    <source>
        <strain evidence="5">ChiSjej4B22-8349</strain>
    </source>
</reference>
<dbReference type="PROSITE" id="PS00211">
    <property type="entry name" value="ABC_TRANSPORTER_1"/>
    <property type="match status" value="1"/>
</dbReference>
<reference evidence="5" key="1">
    <citation type="submission" date="2020-10" db="EMBL/GenBank/DDBJ databases">
        <authorList>
            <person name="Gilroy R."/>
        </authorList>
    </citation>
    <scope>NUCLEOTIDE SEQUENCE</scope>
    <source>
        <strain evidence="5">ChiSjej4B22-8349</strain>
    </source>
</reference>
<accession>A0A9D1N5J9</accession>
<dbReference type="EMBL" id="DVOB01000007">
    <property type="protein sequence ID" value="HIU95152.1"/>
    <property type="molecule type" value="Genomic_DNA"/>
</dbReference>
<dbReference type="AlphaFoldDB" id="A0A9D1N5J9"/>
<dbReference type="Pfam" id="PF00005">
    <property type="entry name" value="ABC_tran"/>
    <property type="match status" value="1"/>
</dbReference>
<dbReference type="InterPro" id="IPR003593">
    <property type="entry name" value="AAA+_ATPase"/>
</dbReference>
<protein>
    <submittedName>
        <fullName evidence="5">ATP-binding cassette domain-containing protein</fullName>
    </submittedName>
</protein>
<name>A0A9D1N5J9_9FIRM</name>
<keyword evidence="1" id="KW-0813">Transport</keyword>
<sequence length="235" mass="26988">MEQNEMNTIECRDLVVKRGNFTLGPVNLNIEKGEIFCILGRTGSGKTVFLETLAGFYDKKYEGEIVIHGKNRGFVYQDSGLFPHMTVEKNISYGLRMNRVDKKTIEEKVRDITEILSISNIRKQYPATVSGGERQRAALARTLVMDPDIIFMDEPFSALDPATCKKMYEEIRRIHKKFKCTIIFVTHDFREAQHLADRVGVMLNGKLRTIVRAEELFTVQHEEDVKEFLGGVQHE</sequence>
<dbReference type="InterPro" id="IPR003439">
    <property type="entry name" value="ABC_transporter-like_ATP-bd"/>
</dbReference>
<comment type="caution">
    <text evidence="5">The sequence shown here is derived from an EMBL/GenBank/DDBJ whole genome shotgun (WGS) entry which is preliminary data.</text>
</comment>
<dbReference type="InterPro" id="IPR027417">
    <property type="entry name" value="P-loop_NTPase"/>
</dbReference>
<organism evidence="5 6">
    <name type="scientific">Candidatus Allocopromorpha excrementipullorum</name>
    <dbReference type="NCBI Taxonomy" id="2840743"/>
    <lineage>
        <taxon>Bacteria</taxon>
        <taxon>Bacillati</taxon>
        <taxon>Bacillota</taxon>
        <taxon>Clostridia</taxon>
        <taxon>Eubacteriales</taxon>
        <taxon>Eubacteriaceae</taxon>
        <taxon>Eubacteriaceae incertae sedis</taxon>
        <taxon>Candidatus Allocopromorpha</taxon>
    </lineage>
</organism>
<dbReference type="InterPro" id="IPR050093">
    <property type="entry name" value="ABC_SmlMolc_Importer"/>
</dbReference>
<dbReference type="PROSITE" id="PS50893">
    <property type="entry name" value="ABC_TRANSPORTER_2"/>
    <property type="match status" value="1"/>
</dbReference>